<name>A0A942A4L6_9BACT</name>
<dbReference type="EMBL" id="JAANXD010000049">
    <property type="protein sequence ID" value="MBS1258122.1"/>
    <property type="molecule type" value="Genomic_DNA"/>
</dbReference>
<gene>
    <name evidence="1" type="ORF">MAG551_01175</name>
</gene>
<sequence length="66" mass="7589">MTTVHEIEKAVSALPSNELEQFRKWFDEFDAKVWDKQFESDVRSGKLDQAAENALADFDKGKAKEL</sequence>
<reference evidence="1" key="1">
    <citation type="journal article" date="2021" name="ISME J.">
        <title>Fine-scale metabolic discontinuity in a stratified prokaryote microbiome of a Red Sea deep halocline.</title>
        <authorList>
            <person name="Michoud G."/>
            <person name="Ngugi D.K."/>
            <person name="Barozzi A."/>
            <person name="Merlino G."/>
            <person name="Calleja M.L."/>
            <person name="Delgado-Huertas A."/>
            <person name="Moran X.A.G."/>
            <person name="Daffonchio D."/>
        </authorList>
    </citation>
    <scope>NUCLEOTIDE SEQUENCE</scope>
    <source>
        <strain evidence="1">SuakinDeep_MAG55_1</strain>
    </source>
</reference>
<evidence type="ECO:0000313" key="2">
    <source>
        <dbReference type="Proteomes" id="UP000722750"/>
    </source>
</evidence>
<protein>
    <submittedName>
        <fullName evidence="1">Uncharacterized protein</fullName>
    </submittedName>
</protein>
<evidence type="ECO:0000313" key="1">
    <source>
        <dbReference type="EMBL" id="MBS1258122.1"/>
    </source>
</evidence>
<organism evidence="1 2">
    <name type="scientific">Candidatus Scalindua arabica</name>
    <dbReference type="NCBI Taxonomy" id="1127984"/>
    <lineage>
        <taxon>Bacteria</taxon>
        <taxon>Pseudomonadati</taxon>
        <taxon>Planctomycetota</taxon>
        <taxon>Candidatus Brocadiia</taxon>
        <taxon>Candidatus Brocadiales</taxon>
        <taxon>Candidatus Scalinduaceae</taxon>
        <taxon>Candidatus Scalindua</taxon>
    </lineage>
</organism>
<accession>A0A942A4L6</accession>
<dbReference type="AlphaFoldDB" id="A0A942A4L6"/>
<proteinExistence type="predicted"/>
<comment type="caution">
    <text evidence="1">The sequence shown here is derived from an EMBL/GenBank/DDBJ whole genome shotgun (WGS) entry which is preliminary data.</text>
</comment>
<dbReference type="Proteomes" id="UP000722750">
    <property type="component" value="Unassembled WGS sequence"/>
</dbReference>